<dbReference type="AlphaFoldDB" id="A0A640W8W2"/>
<gene>
    <name evidence="2" type="ORF">F0A16_17535</name>
</gene>
<dbReference type="InterPro" id="IPR009677">
    <property type="entry name" value="DUF1266"/>
</dbReference>
<evidence type="ECO:0000313" key="2">
    <source>
        <dbReference type="EMBL" id="KAA0016243.1"/>
    </source>
</evidence>
<name>A0A640W8W2_9GAMM</name>
<dbReference type="Pfam" id="PF06889">
    <property type="entry name" value="DUF1266"/>
    <property type="match status" value="2"/>
</dbReference>
<accession>A0A640W8W2</accession>
<feature type="domain" description="DUF1266" evidence="1">
    <location>
        <begin position="621"/>
        <end position="767"/>
    </location>
</feature>
<keyword evidence="3" id="KW-1185">Reference proteome</keyword>
<reference evidence="2 3" key="1">
    <citation type="submission" date="2019-08" db="EMBL/GenBank/DDBJ databases">
        <title>Bioinformatics analysis of the strain L3 and L5.</title>
        <authorList>
            <person name="Li X."/>
        </authorList>
    </citation>
    <scope>NUCLEOTIDE SEQUENCE [LARGE SCALE GENOMIC DNA]</scope>
    <source>
        <strain evidence="2 3">L3</strain>
    </source>
</reference>
<dbReference type="RefSeq" id="WP_149436667.1">
    <property type="nucleotide sequence ID" value="NZ_VTPX01000012.1"/>
</dbReference>
<protein>
    <submittedName>
        <fullName evidence="2">DUF1266 domain-containing protein</fullName>
    </submittedName>
</protein>
<dbReference type="Proteomes" id="UP000466024">
    <property type="component" value="Unassembled WGS sequence"/>
</dbReference>
<comment type="caution">
    <text evidence="2">The sequence shown here is derived from an EMBL/GenBank/DDBJ whole genome shotgun (WGS) entry which is preliminary data.</text>
</comment>
<organism evidence="2 3">
    <name type="scientific">Salinicola corii</name>
    <dbReference type="NCBI Taxonomy" id="2606937"/>
    <lineage>
        <taxon>Bacteria</taxon>
        <taxon>Pseudomonadati</taxon>
        <taxon>Pseudomonadota</taxon>
        <taxon>Gammaproteobacteria</taxon>
        <taxon>Oceanospirillales</taxon>
        <taxon>Halomonadaceae</taxon>
        <taxon>Salinicola</taxon>
    </lineage>
</organism>
<sequence length="818" mass="92822">MSELLVPWWAQQLTLCGWPLVSDPRLALGAEQARVRLQSLGVEGRDEFAWRLWESGADTQSPSFTWLAALELLALGSAANWVRPSCADAWLVMLARSIVAQAPTLKTWLQSLASLNDPALDAAGRELLARERQQRGVSWLALRHRLKSAYPSAPRDSTGLYSLQSRLVDLWPDDLWRARAAIAPVLAWPVDISLDEQRQYRTLLREQDDVGGREELISLLFWLAGQGHRYGWELDAARMARQRPEAQLEWLSGLNDQHDYGRVLLGFVADAEPLDWAAWDWFRLVDQAYLGHCAGWLTTEEAERFAGHGIDLLQQRYADWEAAARAYQRGRSLFEGRDLRAVFDKEWSGLLSADTSPWALPLADMLEETQRESAREFARQHRGDPGSWVLSVASIRDPDLIHRRSLSEPLGPERVQEAERYLEDVLGLRREEGAAGLARFWIPAQAHHLNQLAADSRHAAGRRSSPGASRRLPVCADHAATITMAEKYAFYLVMASDSGRYSPIEIETLAQSLCDVLSRFYRDAERMLSAWQVWETVLSEDETPDEVSLADDIAWHRCDPGSPFHWLTPSRSLTWLEPGIRPTLARFTAISLAGPLNEALWQAPQPLAPQDREALGEWIEHQYALQGGSGLVDFLDFLTEAGDRQDYQINYAPYTLNRTRLEAEIAILESGECVEEDRVHLMRLKHVRDNACRCNDQDMTAWDIAQLVDLALAGRQLDWLDEDRLSHYLDAAMRLAERHYSSWRDYAEGLYSGFGFFMDDTPEREAFLLRFREALSAWLEAEPLLAGAWASLDFPGSPMTHWTSLHVDILPGEPHRLH</sequence>
<evidence type="ECO:0000259" key="1">
    <source>
        <dbReference type="Pfam" id="PF06889"/>
    </source>
</evidence>
<evidence type="ECO:0000313" key="3">
    <source>
        <dbReference type="Proteomes" id="UP000466024"/>
    </source>
</evidence>
<dbReference type="EMBL" id="VTPX01000012">
    <property type="protein sequence ID" value="KAA0016243.1"/>
    <property type="molecule type" value="Genomic_DNA"/>
</dbReference>
<feature type="domain" description="DUF1266" evidence="1">
    <location>
        <begin position="204"/>
        <end position="359"/>
    </location>
</feature>
<proteinExistence type="predicted"/>